<dbReference type="GO" id="GO:0016987">
    <property type="term" value="F:sigma factor activity"/>
    <property type="evidence" value="ECO:0007669"/>
    <property type="project" value="UniProtKB-KW"/>
</dbReference>
<evidence type="ECO:0000256" key="4">
    <source>
        <dbReference type="ARBA" id="ARBA00023125"/>
    </source>
</evidence>
<reference evidence="7" key="1">
    <citation type="submission" date="2009-01" db="EMBL/GenBank/DDBJ databases">
        <authorList>
            <person name="Qin X."/>
            <person name="Bachman B."/>
            <person name="Battles P."/>
            <person name="Bell A."/>
            <person name="Bess C."/>
            <person name="Bickham C."/>
            <person name="Chaboub L."/>
            <person name="Chen D."/>
            <person name="Coyle M."/>
            <person name="Deiros D.R."/>
            <person name="Dinh H."/>
            <person name="Forbes L."/>
            <person name="Fowler G."/>
            <person name="Francisco L."/>
            <person name="Fu Q."/>
            <person name="Gubbala S."/>
            <person name="Hale W."/>
            <person name="Han Y."/>
            <person name="Hemphill L."/>
            <person name="Highlander S.K."/>
            <person name="Hirani K."/>
            <person name="Hogues M."/>
            <person name="Jackson L."/>
            <person name="Jakkamsetti A."/>
            <person name="Javaid M."/>
            <person name="Jiang H."/>
            <person name="Korchina V."/>
            <person name="Kovar C."/>
            <person name="Lara F."/>
            <person name="Lee S."/>
            <person name="Mata R."/>
            <person name="Mathew T."/>
            <person name="Moen C."/>
            <person name="Morales K."/>
            <person name="Munidasa M."/>
            <person name="Nazareth L."/>
            <person name="Ngo R."/>
            <person name="Nguyen L."/>
            <person name="Okwuonu G."/>
            <person name="Ongeri F."/>
            <person name="Patil S."/>
            <person name="Petrosino J."/>
            <person name="Pham C."/>
            <person name="Pham P."/>
            <person name="Pu L.-L."/>
            <person name="Puazo M."/>
            <person name="Raj R."/>
            <person name="Reid J."/>
            <person name="Rouhana J."/>
            <person name="Saada N."/>
            <person name="Shang Y."/>
            <person name="Simmons D."/>
            <person name="Thornton R."/>
            <person name="Warren J."/>
            <person name="Weissenberger G."/>
            <person name="Zhang J."/>
            <person name="Zhang L."/>
            <person name="Zhou C."/>
            <person name="Zhu D."/>
            <person name="Muzny D."/>
            <person name="Worley K."/>
            <person name="Gibbs R."/>
        </authorList>
    </citation>
    <scope>NUCLEOTIDE SEQUENCE [LARGE SCALE GENOMIC DNA]</scope>
    <source>
        <strain evidence="7">DSM 44291</strain>
    </source>
</reference>
<dbReference type="InterPro" id="IPR013324">
    <property type="entry name" value="RNA_pol_sigma_r3/r4-like"/>
</dbReference>
<dbReference type="InterPro" id="IPR036388">
    <property type="entry name" value="WH-like_DNA-bd_sf"/>
</dbReference>
<evidence type="ECO:0000256" key="3">
    <source>
        <dbReference type="ARBA" id="ARBA00023082"/>
    </source>
</evidence>
<keyword evidence="8" id="KW-1185">Reference proteome</keyword>
<dbReference type="SUPFAM" id="SSF88659">
    <property type="entry name" value="Sigma3 and sigma4 domains of RNA polymerase sigma factors"/>
    <property type="match status" value="1"/>
</dbReference>
<dbReference type="EMBL" id="ACHJ01000028">
    <property type="protein sequence ID" value="EEI17799.1"/>
    <property type="molecule type" value="Genomic_DNA"/>
</dbReference>
<dbReference type="InterPro" id="IPR013249">
    <property type="entry name" value="RNA_pol_sigma70_r4_t2"/>
</dbReference>
<dbReference type="HOGENOM" id="CLU_2478061_0_0_11"/>
<evidence type="ECO:0000313" key="7">
    <source>
        <dbReference type="EMBL" id="EEI17799.1"/>
    </source>
</evidence>
<protein>
    <recommendedName>
        <fullName evidence="6">RNA polymerase sigma factor 70 region 4 type 2 domain-containing protein</fullName>
    </recommendedName>
</protein>
<accession>C0XPQ3</accession>
<evidence type="ECO:0000259" key="6">
    <source>
        <dbReference type="Pfam" id="PF08281"/>
    </source>
</evidence>
<evidence type="ECO:0000256" key="5">
    <source>
        <dbReference type="ARBA" id="ARBA00023163"/>
    </source>
</evidence>
<comment type="caution">
    <text evidence="7">The sequence shown here is derived from an EMBL/GenBank/DDBJ whole genome shotgun (WGS) entry which is preliminary data.</text>
</comment>
<dbReference type="GO" id="GO:0006352">
    <property type="term" value="P:DNA-templated transcription initiation"/>
    <property type="evidence" value="ECO:0007669"/>
    <property type="project" value="InterPro"/>
</dbReference>
<dbReference type="Gene3D" id="1.10.10.10">
    <property type="entry name" value="Winged helix-like DNA-binding domain superfamily/Winged helix DNA-binding domain"/>
    <property type="match status" value="1"/>
</dbReference>
<keyword evidence="4" id="KW-0238">DNA-binding</keyword>
<keyword evidence="5" id="KW-0804">Transcription</keyword>
<evidence type="ECO:0000313" key="8">
    <source>
        <dbReference type="Proteomes" id="UP000006196"/>
    </source>
</evidence>
<comment type="similarity">
    <text evidence="1">Belongs to the sigma-70 factor family. ECF subfamily.</text>
</comment>
<evidence type="ECO:0000256" key="1">
    <source>
        <dbReference type="ARBA" id="ARBA00010641"/>
    </source>
</evidence>
<name>C0XPQ3_CORLD</name>
<dbReference type="AlphaFoldDB" id="C0XPQ3"/>
<keyword evidence="2" id="KW-0805">Transcription regulation</keyword>
<evidence type="ECO:0000256" key="2">
    <source>
        <dbReference type="ARBA" id="ARBA00023015"/>
    </source>
</evidence>
<sequence length="87" mass="9410">MLVVTEPLKVSKARADKMRAMIAMSANFRGHSTPLGMKPLLLIDVAGLTVENAAREMGVKPGTVKSRRSRARDAVFKAVSERDTTAV</sequence>
<gene>
    <name evidence="7" type="ORF">HMPREF0298_0423</name>
</gene>
<feature type="domain" description="RNA polymerase sigma factor 70 region 4 type 2" evidence="6">
    <location>
        <begin position="39"/>
        <end position="73"/>
    </location>
</feature>
<dbReference type="Proteomes" id="UP000006196">
    <property type="component" value="Unassembled WGS sequence"/>
</dbReference>
<keyword evidence="3" id="KW-0731">Sigma factor</keyword>
<dbReference type="STRING" id="525263.HMPREF0298_0423"/>
<dbReference type="Pfam" id="PF08281">
    <property type="entry name" value="Sigma70_r4_2"/>
    <property type="match status" value="1"/>
</dbReference>
<organism evidence="7 8">
    <name type="scientific">Corynebacterium lipophiloflavum (strain ATCC 700352 / DSM 44291 / CCUG 37336 / JCM 10383 / DMMZ 1944)</name>
    <dbReference type="NCBI Taxonomy" id="525263"/>
    <lineage>
        <taxon>Bacteria</taxon>
        <taxon>Bacillati</taxon>
        <taxon>Actinomycetota</taxon>
        <taxon>Actinomycetes</taxon>
        <taxon>Mycobacteriales</taxon>
        <taxon>Corynebacteriaceae</taxon>
        <taxon>Corynebacterium</taxon>
    </lineage>
</organism>
<dbReference type="GO" id="GO:0003677">
    <property type="term" value="F:DNA binding"/>
    <property type="evidence" value="ECO:0007669"/>
    <property type="project" value="UniProtKB-KW"/>
</dbReference>
<proteinExistence type="inferred from homology"/>